<dbReference type="Pfam" id="PF04339">
    <property type="entry name" value="FemAB_like"/>
    <property type="match status" value="1"/>
</dbReference>
<dbReference type="Gene3D" id="3.40.630.30">
    <property type="match status" value="1"/>
</dbReference>
<dbReference type="SUPFAM" id="SSF55729">
    <property type="entry name" value="Acyl-CoA N-acyltransferases (Nat)"/>
    <property type="match status" value="1"/>
</dbReference>
<dbReference type="AlphaFoldDB" id="A0A9W6MS30"/>
<organism evidence="1 4">
    <name type="scientific">Methylopila capsulata</name>
    <dbReference type="NCBI Taxonomy" id="61654"/>
    <lineage>
        <taxon>Bacteria</taxon>
        <taxon>Pseudomonadati</taxon>
        <taxon>Pseudomonadota</taxon>
        <taxon>Alphaproteobacteria</taxon>
        <taxon>Hyphomicrobiales</taxon>
        <taxon>Methylopilaceae</taxon>
        <taxon>Methylopila</taxon>
    </lineage>
</organism>
<reference evidence="2 3" key="2">
    <citation type="submission" date="2021-01" db="EMBL/GenBank/DDBJ databases">
        <title>Genomic Encyclopedia of Type Strains, Phase IV (KMG-IV): sequencing the most valuable type-strain genomes for metagenomic binning, comparative biology and taxonomic classification.</title>
        <authorList>
            <person name="Goeker M."/>
        </authorList>
    </citation>
    <scope>NUCLEOTIDE SEQUENCE [LARGE SCALE GENOMIC DNA]</scope>
    <source>
        <strain evidence="2 3">DSM 6130</strain>
    </source>
</reference>
<dbReference type="Proteomes" id="UP001143400">
    <property type="component" value="Unassembled WGS sequence"/>
</dbReference>
<sequence length="391" mass="43001">MPMDTTLSARVATRIDEIDPALWNAAALASGPYNPFVDHRFLKALEESGSVGDRSGWAPAHVVLEDGDGVAGLAPCYLKSDSQGEYVFDHAFADAYERAGGSYYPKLQISVPFTPATGPRLMPAPGRDPAMARAGLAAALRGLMRQTEASSIHVTFTTPEEQAGLVAEGFLPRVDKQFHWRNEGYVSYDDFLGDLASRKRKQLKRERRDALADGVVVRHVTGADLTEAHWDAFFAFYIDTGSRKWGRPYLNRRFFSLVGQAMPEKILLVLAEVDGRPIAGALNFIGGDALYGRYWGALEERPFLHFELCYHQAIDAAIAMGLSRVEAGAQGEHKLARGYRPVTTYSAHAFADRGLQRAVAEYLVRERAAVMAMQEDLAEQAPFRRGDASSA</sequence>
<reference evidence="1" key="1">
    <citation type="journal article" date="2014" name="Int. J. Syst. Evol. Microbiol.">
        <title>Complete genome sequence of Corynebacterium casei LMG S-19264T (=DSM 44701T), isolated from a smear-ripened cheese.</title>
        <authorList>
            <consortium name="US DOE Joint Genome Institute (JGI-PGF)"/>
            <person name="Walter F."/>
            <person name="Albersmeier A."/>
            <person name="Kalinowski J."/>
            <person name="Ruckert C."/>
        </authorList>
    </citation>
    <scope>NUCLEOTIDE SEQUENCE</scope>
    <source>
        <strain evidence="1">VKM B-1606</strain>
    </source>
</reference>
<reference evidence="1" key="3">
    <citation type="submission" date="2023-01" db="EMBL/GenBank/DDBJ databases">
        <authorList>
            <person name="Sun Q."/>
            <person name="Evtushenko L."/>
        </authorList>
    </citation>
    <scope>NUCLEOTIDE SEQUENCE</scope>
    <source>
        <strain evidence="1">VKM B-1606</strain>
    </source>
</reference>
<dbReference type="InterPro" id="IPR016181">
    <property type="entry name" value="Acyl_CoA_acyltransferase"/>
</dbReference>
<dbReference type="PANTHER" id="PTHR47017">
    <property type="entry name" value="ACYL-COA"/>
    <property type="match status" value="1"/>
</dbReference>
<gene>
    <name evidence="1" type="ORF">GCM10008170_16200</name>
    <name evidence="2" type="ORF">JOD31_000520</name>
</gene>
<dbReference type="RefSeq" id="WP_204948752.1">
    <property type="nucleotide sequence ID" value="NZ_BSFF01000002.1"/>
</dbReference>
<proteinExistence type="predicted"/>
<evidence type="ECO:0000313" key="2">
    <source>
        <dbReference type="EMBL" id="MBM7850308.1"/>
    </source>
</evidence>
<protein>
    <submittedName>
        <fullName evidence="2">N-acyltransferase</fullName>
    </submittedName>
</protein>
<evidence type="ECO:0000313" key="1">
    <source>
        <dbReference type="EMBL" id="GLK55601.1"/>
    </source>
</evidence>
<evidence type="ECO:0000313" key="4">
    <source>
        <dbReference type="Proteomes" id="UP001143400"/>
    </source>
</evidence>
<dbReference type="InterPro" id="IPR007434">
    <property type="entry name" value="FemAB-like"/>
</dbReference>
<dbReference type="Proteomes" id="UP000758856">
    <property type="component" value="Unassembled WGS sequence"/>
</dbReference>
<dbReference type="EMBL" id="JAFBCY010000001">
    <property type="protein sequence ID" value="MBM7850308.1"/>
    <property type="molecule type" value="Genomic_DNA"/>
</dbReference>
<keyword evidence="3" id="KW-1185">Reference proteome</keyword>
<dbReference type="PANTHER" id="PTHR47017:SF1">
    <property type="entry name" value="ACYL-COA"/>
    <property type="match status" value="1"/>
</dbReference>
<accession>A0A9W6MS30</accession>
<evidence type="ECO:0000313" key="3">
    <source>
        <dbReference type="Proteomes" id="UP000758856"/>
    </source>
</evidence>
<name>A0A9W6MS30_9HYPH</name>
<comment type="caution">
    <text evidence="1">The sequence shown here is derived from an EMBL/GenBank/DDBJ whole genome shotgun (WGS) entry which is preliminary data.</text>
</comment>
<dbReference type="EMBL" id="BSFF01000002">
    <property type="protein sequence ID" value="GLK55601.1"/>
    <property type="molecule type" value="Genomic_DNA"/>
</dbReference>